<dbReference type="Proteomes" id="UP000289660">
    <property type="component" value="Unassembled WGS sequence"/>
</dbReference>
<dbReference type="EMBL" id="BIFY01000074">
    <property type="protein sequence ID" value="GCE61516.1"/>
    <property type="molecule type" value="Genomic_DNA"/>
</dbReference>
<protein>
    <recommendedName>
        <fullName evidence="3">GIY-YIG nuclease family protein</fullName>
    </recommendedName>
</protein>
<comment type="caution">
    <text evidence="1">The sequence shown here is derived from an EMBL/GenBank/DDBJ whole genome shotgun (WGS) entry which is preliminary data.</text>
</comment>
<evidence type="ECO:0008006" key="3">
    <source>
        <dbReference type="Google" id="ProtNLM"/>
    </source>
</evidence>
<accession>A0A402DH17</accession>
<organism evidence="1 2">
    <name type="scientific">Microcystis aeruginosa NIES-4285</name>
    <dbReference type="NCBI Taxonomy" id="2497681"/>
    <lineage>
        <taxon>Bacteria</taxon>
        <taxon>Bacillati</taxon>
        <taxon>Cyanobacteriota</taxon>
        <taxon>Cyanophyceae</taxon>
        <taxon>Oscillatoriophycideae</taxon>
        <taxon>Chroococcales</taxon>
        <taxon>Microcystaceae</taxon>
        <taxon>Microcystis</taxon>
    </lineage>
</organism>
<gene>
    <name evidence="1" type="ORF">MiAbB_03453</name>
</gene>
<reference evidence="2" key="1">
    <citation type="submission" date="2018-12" db="EMBL/GenBank/DDBJ databases">
        <title>Genome sequence of Microcystis aeruginosa NIES-4285.</title>
        <authorList>
            <person name="Tanabe Y."/>
        </authorList>
    </citation>
    <scope>NUCLEOTIDE SEQUENCE [LARGE SCALE GENOMIC DNA]</scope>
    <source>
        <strain evidence="2">NIES-4285</strain>
    </source>
</reference>
<dbReference type="AlphaFoldDB" id="A0A402DH17"/>
<proteinExistence type="predicted"/>
<evidence type="ECO:0000313" key="2">
    <source>
        <dbReference type="Proteomes" id="UP000289660"/>
    </source>
</evidence>
<sequence length="245" mass="26595">MSDETETSETGYRWQGLPITPAAIQELTLELFAGQTVERKEIVAAVEKAHAELGGSPARAADFARSVKAALTNLKKAGKADNPAQGFWKILRTDGQPTGVLAVEPATATEDELAPTAELTLGEGKSSVYLYYYPAYRREAERNGSQVWPCKIGLSERDPVARVMSQASTAMPEPPRIGLLLRTSLPSQWEDVIHGVLALRGKTIEEAPGSEWFYTSPGEVAEIICYIAPDIKPAELGDAVRSPLW</sequence>
<dbReference type="RefSeq" id="WP_130757904.1">
    <property type="nucleotide sequence ID" value="NZ_BIFY01000074.1"/>
</dbReference>
<evidence type="ECO:0000313" key="1">
    <source>
        <dbReference type="EMBL" id="GCE61516.1"/>
    </source>
</evidence>
<name>A0A402DH17_MICAE</name>